<organism evidence="2 3">
    <name type="scientific">Cyprinus carpio carpio</name>
    <dbReference type="NCBI Taxonomy" id="630221"/>
    <lineage>
        <taxon>Eukaryota</taxon>
        <taxon>Metazoa</taxon>
        <taxon>Chordata</taxon>
        <taxon>Craniata</taxon>
        <taxon>Vertebrata</taxon>
        <taxon>Euteleostomi</taxon>
        <taxon>Actinopterygii</taxon>
        <taxon>Neopterygii</taxon>
        <taxon>Teleostei</taxon>
        <taxon>Ostariophysi</taxon>
        <taxon>Cypriniformes</taxon>
        <taxon>Cyprinidae</taxon>
        <taxon>Cyprininae</taxon>
        <taxon>Cyprinus</taxon>
    </lineage>
</organism>
<evidence type="ECO:0000313" key="2">
    <source>
        <dbReference type="Ensembl" id="ENSCCRP00000094260.2"/>
    </source>
</evidence>
<evidence type="ECO:0000256" key="1">
    <source>
        <dbReference type="SAM" id="MobiDB-lite"/>
    </source>
</evidence>
<dbReference type="GeneTree" id="ENSGT00530000063727"/>
<dbReference type="AlphaFoldDB" id="A0A8C1FMM2"/>
<evidence type="ECO:0000313" key="3">
    <source>
        <dbReference type="Proteomes" id="UP001108240"/>
    </source>
</evidence>
<dbReference type="PANTHER" id="PTHR31997:SF2">
    <property type="entry name" value="PROTEIN FAM149A"/>
    <property type="match status" value="1"/>
</dbReference>
<dbReference type="Proteomes" id="UP001108240">
    <property type="component" value="Unplaced"/>
</dbReference>
<name>A0A8C1FMM2_CYPCA</name>
<reference evidence="2" key="2">
    <citation type="submission" date="2025-09" db="UniProtKB">
        <authorList>
            <consortium name="Ensembl"/>
        </authorList>
    </citation>
    <scope>IDENTIFICATION</scope>
</reference>
<reference evidence="2" key="1">
    <citation type="submission" date="2025-08" db="UniProtKB">
        <authorList>
            <consortium name="Ensembl"/>
        </authorList>
    </citation>
    <scope>IDENTIFICATION</scope>
</reference>
<proteinExistence type="predicted"/>
<sequence>MEEEEVDQRKYSSVSPRGGVPPVSPHACIRDAVADELFDDTWREVVGLLEELLHKYWEKQLPDGATQRRTLESSSQEPSSQLPVKGHHLLLSRGSSSRTTLLSTCSNNDSSAYKINLNGVMTIQAKPLQQRHQGFSERALYDPDDGANVLMCVKTQALRGSGILIQKPTAQRRLPRLSGRGSQILRGTRLSTVNESLPSPPMSAIQSHRLPQIHSESQEQECYAPISRLVQSDTPMKRSFTPMDFACNMRTSRGLVKGESTPMGVTGFSMGITSSTASGFLECVTPSRRRLPCADGDGRNMPLIGSIGGQNHRKQLSRFPVHMRKKFQPVMP</sequence>
<accession>A0A8C1FMM2</accession>
<feature type="compositionally biased region" description="Low complexity" evidence="1">
    <location>
        <begin position="12"/>
        <end position="21"/>
    </location>
</feature>
<keyword evidence="3" id="KW-1185">Reference proteome</keyword>
<protein>
    <submittedName>
        <fullName evidence="2">Family with sequence similarity 149 member A</fullName>
    </submittedName>
</protein>
<feature type="region of interest" description="Disordered" evidence="1">
    <location>
        <begin position="1"/>
        <end position="22"/>
    </location>
</feature>
<dbReference type="PANTHER" id="PTHR31997">
    <property type="entry name" value="AGAP003710-PA"/>
    <property type="match status" value="1"/>
</dbReference>
<dbReference type="InterPro" id="IPR039630">
    <property type="entry name" value="FAM149"/>
</dbReference>
<dbReference type="Ensembl" id="ENSCCRT00000102316.2">
    <property type="protein sequence ID" value="ENSCCRP00000094260.2"/>
    <property type="gene ID" value="ENSCCRG00000050909.2"/>
</dbReference>